<evidence type="ECO:0000259" key="1">
    <source>
        <dbReference type="Pfam" id="PF09687"/>
    </source>
</evidence>
<protein>
    <submittedName>
        <fullName evidence="2">Exported protein (PHISTb)</fullName>
    </submittedName>
</protein>
<sequence length="313" mass="36904">MNIIKNYKIKLSLVVLGIVHVQSNYHGLNDSVSPIKFNYNICNRILSMNESADVVVETPTEETFNNKNEYIDEKFEESFYSKSGEQTVEEFLSKMGDNSTHGFGYCLVKRANSILRLRNFHNDDIILNEHDILSQCLNGDVSNIFNENKTLFKDLLNKDICTTYEINFDKNSECTLLTNKNDLQINKDILLLGNESEETNKLIDIWKRVVKNEENKFNLLKRNLYNQYLKHRNKSRFPNDKLNNILNECNMVVKKYNNNDDKTIKEIFNKWSTVTPHNIFEFRIFVMAYRLSWRTLIKNLNTEYTNLLRSSFK</sequence>
<dbReference type="InterPro" id="IPR019111">
    <property type="entry name" value="PRESA_N"/>
</dbReference>
<evidence type="ECO:0000313" key="2">
    <source>
        <dbReference type="EMBL" id="KYN93136.1"/>
    </source>
</evidence>
<accession>A0A151L2F8</accession>
<feature type="domain" description="Plasmodium RESA N-terminal" evidence="1">
    <location>
        <begin position="180"/>
        <end position="303"/>
    </location>
</feature>
<reference evidence="2 3" key="1">
    <citation type="journal article" date="2016" name="Nat. Commun.">
        <title>Genomes of cryptic chimpanzee Plasmodium species reveal key evolutionary events leading to human malaria.</title>
        <authorList>
            <person name="Sundararaman S.A."/>
            <person name="Plenderleith L.J."/>
            <person name="Liu W."/>
            <person name="Loy D.E."/>
            <person name="Learn G.H."/>
            <person name="Li Y."/>
            <person name="Shaw K.S."/>
            <person name="Ayouba A."/>
            <person name="Peeters M."/>
            <person name="Speede S."/>
            <person name="Shaw G.M."/>
            <person name="Bushman F.D."/>
            <person name="Brisson D."/>
            <person name="Rayner J.C."/>
            <person name="Sharp P.M."/>
            <person name="Hahn B.H."/>
        </authorList>
    </citation>
    <scope>NUCLEOTIDE SEQUENCE [LARGE SCALE GENOMIC DNA]</scope>
    <source>
        <strain evidence="2 3">SY75</strain>
    </source>
</reference>
<dbReference type="GeneID" id="29774006"/>
<dbReference type="KEGG" id="pgab:PGSY75_0027700"/>
<gene>
    <name evidence="2" type="ORF">PGSY75_0027700</name>
</gene>
<dbReference type="AlphaFoldDB" id="A0A151L2F8"/>
<dbReference type="VEuPathDB" id="PlasmoDB:PGSY75_0027700"/>
<name>A0A151L2F8_9APIC</name>
<evidence type="ECO:0000313" key="3">
    <source>
        <dbReference type="Proteomes" id="UP000076004"/>
    </source>
</evidence>
<dbReference type="PANTHER" id="PTHR36193">
    <property type="entry name" value="PHISTB DOMAIN-CONTAINING RESA-LIKE PROTEIN 1"/>
    <property type="match status" value="1"/>
</dbReference>
<dbReference type="VEuPathDB" id="PlasmoDB:PGABG01_0017600"/>
<comment type="caution">
    <text evidence="2">The sequence shown here is derived from an EMBL/GenBank/DDBJ whole genome shotgun (WGS) entry which is preliminary data.</text>
</comment>
<dbReference type="PANTHER" id="PTHR36193:SF23">
    <property type="entry name" value="PHISTB DOMAIN-CONTAINING RESA-LIKE PROTEIN 1"/>
    <property type="match status" value="1"/>
</dbReference>
<dbReference type="RefSeq" id="XP_018638773.1">
    <property type="nucleotide sequence ID" value="XM_018783419.1"/>
</dbReference>
<dbReference type="InterPro" id="IPR044885">
    <property type="entry name" value="PRESA_N_sf"/>
</dbReference>
<dbReference type="Proteomes" id="UP000076004">
    <property type="component" value="Unassembled WGS sequence"/>
</dbReference>
<dbReference type="Gene3D" id="6.10.280.180">
    <property type="entry name" value="Plasmodium RESA, N-terminal helical domain"/>
    <property type="match status" value="1"/>
</dbReference>
<proteinExistence type="predicted"/>
<dbReference type="EMBL" id="LVLB01000311">
    <property type="protein sequence ID" value="KYN93136.1"/>
    <property type="molecule type" value="Genomic_DNA"/>
</dbReference>
<organism evidence="2 3">
    <name type="scientific">Plasmodium gaboni</name>
    <dbReference type="NCBI Taxonomy" id="647221"/>
    <lineage>
        <taxon>Eukaryota</taxon>
        <taxon>Sar</taxon>
        <taxon>Alveolata</taxon>
        <taxon>Apicomplexa</taxon>
        <taxon>Aconoidasida</taxon>
        <taxon>Haemosporida</taxon>
        <taxon>Plasmodiidae</taxon>
        <taxon>Plasmodium</taxon>
        <taxon>Plasmodium (Laverania)</taxon>
    </lineage>
</organism>
<dbReference type="Pfam" id="PF09687">
    <property type="entry name" value="PRESAN"/>
    <property type="match status" value="1"/>
</dbReference>